<evidence type="ECO:0000256" key="8">
    <source>
        <dbReference type="ARBA" id="ARBA00023004"/>
    </source>
</evidence>
<dbReference type="SUPFAM" id="SSF140490">
    <property type="entry name" value="Nqo1C-terminal domain-like"/>
    <property type="match status" value="1"/>
</dbReference>
<dbReference type="EMBL" id="CAFBPJ010000069">
    <property type="protein sequence ID" value="CAB5017656.1"/>
    <property type="molecule type" value="Genomic_DNA"/>
</dbReference>
<dbReference type="InterPro" id="IPR011538">
    <property type="entry name" value="Nuo51_FMN-bd"/>
</dbReference>
<dbReference type="InterPro" id="IPR019575">
    <property type="entry name" value="Nuop51_4Fe4S-bd"/>
</dbReference>
<evidence type="ECO:0000256" key="6">
    <source>
        <dbReference type="ARBA" id="ARBA00022643"/>
    </source>
</evidence>
<comment type="cofactor">
    <cofactor evidence="1">
        <name>FMN</name>
        <dbReference type="ChEBI" id="CHEBI:58210"/>
    </cofactor>
</comment>
<evidence type="ECO:0000256" key="2">
    <source>
        <dbReference type="ARBA" id="ARBA00001966"/>
    </source>
</evidence>
<dbReference type="PANTHER" id="PTHR11780">
    <property type="entry name" value="NADH-UBIQUINONE OXIDOREDUCTASE FLAVOPROTEIN 1 NDUFV1"/>
    <property type="match status" value="1"/>
</dbReference>
<keyword evidence="6" id="KW-0288">FMN</keyword>
<dbReference type="Pfam" id="PF10589">
    <property type="entry name" value="NADH_4Fe-4S"/>
    <property type="match status" value="1"/>
</dbReference>
<keyword evidence="9" id="KW-0411">Iron-sulfur</keyword>
<dbReference type="GO" id="GO:0046872">
    <property type="term" value="F:metal ion binding"/>
    <property type="evidence" value="ECO:0007669"/>
    <property type="project" value="UniProtKB-KW"/>
</dbReference>
<keyword evidence="4" id="KW-0004">4Fe-4S</keyword>
<evidence type="ECO:0000256" key="4">
    <source>
        <dbReference type="ARBA" id="ARBA00022485"/>
    </source>
</evidence>
<comment type="cofactor">
    <cofactor evidence="2">
        <name>[4Fe-4S] cluster</name>
        <dbReference type="ChEBI" id="CHEBI:49883"/>
    </cofactor>
</comment>
<evidence type="ECO:0000256" key="5">
    <source>
        <dbReference type="ARBA" id="ARBA00022630"/>
    </source>
</evidence>
<feature type="domain" description="NADH-ubiquinone oxidoreductase 51kDa subunit iron-sulphur binding" evidence="10">
    <location>
        <begin position="326"/>
        <end position="371"/>
    </location>
</feature>
<reference evidence="11" key="1">
    <citation type="submission" date="2020-05" db="EMBL/GenBank/DDBJ databases">
        <authorList>
            <person name="Chiriac C."/>
            <person name="Salcher M."/>
            <person name="Ghai R."/>
            <person name="Kavagutti S V."/>
        </authorList>
    </citation>
    <scope>NUCLEOTIDE SEQUENCE</scope>
</reference>
<accession>A0A6J7QKZ9</accession>
<dbReference type="Gene3D" id="1.20.1440.230">
    <property type="entry name" value="NADH-ubiquinone oxidoreductase 51kDa subunit, iron-sulphur binding domain"/>
    <property type="match status" value="1"/>
</dbReference>
<evidence type="ECO:0000259" key="10">
    <source>
        <dbReference type="SMART" id="SM00928"/>
    </source>
</evidence>
<protein>
    <submittedName>
        <fullName evidence="11">Unannotated protein</fullName>
    </submittedName>
</protein>
<dbReference type="AlphaFoldDB" id="A0A6J7QKZ9"/>
<organism evidence="11">
    <name type="scientific">freshwater metagenome</name>
    <dbReference type="NCBI Taxonomy" id="449393"/>
    <lineage>
        <taxon>unclassified sequences</taxon>
        <taxon>metagenomes</taxon>
        <taxon>ecological metagenomes</taxon>
    </lineage>
</organism>
<evidence type="ECO:0000313" key="11">
    <source>
        <dbReference type="EMBL" id="CAB5017656.1"/>
    </source>
</evidence>
<dbReference type="InterPro" id="IPR050837">
    <property type="entry name" value="ComplexI_51kDa_subunit"/>
</dbReference>
<dbReference type="PANTHER" id="PTHR11780:SF10">
    <property type="entry name" value="NADH DEHYDROGENASE [UBIQUINONE] FLAVOPROTEIN 1, MITOCHONDRIAL"/>
    <property type="match status" value="1"/>
</dbReference>
<dbReference type="GO" id="GO:0051539">
    <property type="term" value="F:4 iron, 4 sulfur cluster binding"/>
    <property type="evidence" value="ECO:0007669"/>
    <property type="project" value="UniProtKB-KW"/>
</dbReference>
<gene>
    <name evidence="11" type="ORF">UFOPK4092_00750</name>
</gene>
<sequence>MTSITPRLLPPDPVTGRALDLRSLSAHEAHFGPAPGVAVATKGRPGSLIDEISASGLRGRGGGWFPTARKMHAVVESAAARKALSSGRKTVVIANAMEGEPASSKDATLLSHSPHLVIEGIQAAAATIGASNAYLAVHRGSPLIPILDEVLAQRNGIDRIPVELITPPARYVASEESALTHWAGDDEATPVYGARPFQRGMNGRPTLVQNAETLAHIALIARNGGAWFASAGVPDAPGTTLVSVGGAVAQHGVVEVATGSPVTDILNRCGGATGAIQGFLTGGYGGAWVSTTALQTTTWAPESVREAGGVIGAGILWALGNQHCPLEEIARVAMWMAGESAGQCGPCRFGLPTVADDLATLAGRQGSTQDLHRLNERLALIVNRGGCKHPDGTARFISTGIHTFHAEVAHHVNGHCSASCNHFALPIPAGRAVPVKRAGKDFR</sequence>
<keyword evidence="7" id="KW-0479">Metal-binding</keyword>
<dbReference type="InterPro" id="IPR037207">
    <property type="entry name" value="Nuop51_4Fe4S-bd_sf"/>
</dbReference>
<dbReference type="SUPFAM" id="SSF142019">
    <property type="entry name" value="Nqo1 FMN-binding domain-like"/>
    <property type="match status" value="1"/>
</dbReference>
<evidence type="ECO:0000256" key="9">
    <source>
        <dbReference type="ARBA" id="ARBA00023014"/>
    </source>
</evidence>
<dbReference type="InterPro" id="IPR037225">
    <property type="entry name" value="Nuo51_FMN-bd_sf"/>
</dbReference>
<dbReference type="SUPFAM" id="SSF142984">
    <property type="entry name" value="Nqo1 middle domain-like"/>
    <property type="match status" value="1"/>
</dbReference>
<evidence type="ECO:0000256" key="7">
    <source>
        <dbReference type="ARBA" id="ARBA00022723"/>
    </source>
</evidence>
<dbReference type="SMART" id="SM00928">
    <property type="entry name" value="NADH_4Fe-4S"/>
    <property type="match status" value="1"/>
</dbReference>
<evidence type="ECO:0000256" key="3">
    <source>
        <dbReference type="ARBA" id="ARBA00007523"/>
    </source>
</evidence>
<dbReference type="Gene3D" id="3.40.50.11540">
    <property type="entry name" value="NADH-ubiquinone oxidoreductase 51kDa subunit"/>
    <property type="match status" value="1"/>
</dbReference>
<comment type="similarity">
    <text evidence="3">Belongs to the complex I 51 kDa subunit family.</text>
</comment>
<dbReference type="Pfam" id="PF01512">
    <property type="entry name" value="Complex1_51K"/>
    <property type="match status" value="1"/>
</dbReference>
<keyword evidence="8" id="KW-0408">Iron</keyword>
<keyword evidence="5" id="KW-0285">Flavoprotein</keyword>
<name>A0A6J7QKZ9_9ZZZZ</name>
<evidence type="ECO:0000256" key="1">
    <source>
        <dbReference type="ARBA" id="ARBA00001917"/>
    </source>
</evidence>
<dbReference type="Gene3D" id="3.10.20.600">
    <property type="match status" value="1"/>
</dbReference>
<proteinExistence type="inferred from homology"/>